<reference evidence="1" key="2">
    <citation type="journal article" date="2015" name="Fish Shellfish Immunol.">
        <title>Early steps in the European eel (Anguilla anguilla)-Vibrio vulnificus interaction in the gills: Role of the RtxA13 toxin.</title>
        <authorList>
            <person name="Callol A."/>
            <person name="Pajuelo D."/>
            <person name="Ebbesson L."/>
            <person name="Teles M."/>
            <person name="MacKenzie S."/>
            <person name="Amaro C."/>
        </authorList>
    </citation>
    <scope>NUCLEOTIDE SEQUENCE</scope>
</reference>
<protein>
    <submittedName>
        <fullName evidence="1">Uncharacterized protein</fullName>
    </submittedName>
</protein>
<evidence type="ECO:0000313" key="1">
    <source>
        <dbReference type="EMBL" id="JAH12007.1"/>
    </source>
</evidence>
<organism evidence="1">
    <name type="scientific">Anguilla anguilla</name>
    <name type="common">European freshwater eel</name>
    <name type="synonym">Muraena anguilla</name>
    <dbReference type="NCBI Taxonomy" id="7936"/>
    <lineage>
        <taxon>Eukaryota</taxon>
        <taxon>Metazoa</taxon>
        <taxon>Chordata</taxon>
        <taxon>Craniata</taxon>
        <taxon>Vertebrata</taxon>
        <taxon>Euteleostomi</taxon>
        <taxon>Actinopterygii</taxon>
        <taxon>Neopterygii</taxon>
        <taxon>Teleostei</taxon>
        <taxon>Anguilliformes</taxon>
        <taxon>Anguillidae</taxon>
        <taxon>Anguilla</taxon>
    </lineage>
</organism>
<name>A0A0E9Q653_ANGAN</name>
<proteinExistence type="predicted"/>
<dbReference type="EMBL" id="GBXM01096570">
    <property type="protein sequence ID" value="JAH12007.1"/>
    <property type="molecule type" value="Transcribed_RNA"/>
</dbReference>
<accession>A0A0E9Q653</accession>
<sequence>MSWIKQAPWEGAGSGWPASMKVAAHISQLC</sequence>
<dbReference type="AlphaFoldDB" id="A0A0E9Q653"/>
<reference evidence="1" key="1">
    <citation type="submission" date="2014-11" db="EMBL/GenBank/DDBJ databases">
        <authorList>
            <person name="Amaro Gonzalez C."/>
        </authorList>
    </citation>
    <scope>NUCLEOTIDE SEQUENCE</scope>
</reference>